<dbReference type="Proteomes" id="UP001174909">
    <property type="component" value="Unassembled WGS sequence"/>
</dbReference>
<protein>
    <submittedName>
        <fullName evidence="1">Uncharacterized protein</fullName>
    </submittedName>
</protein>
<evidence type="ECO:0000313" key="2">
    <source>
        <dbReference type="Proteomes" id="UP001174909"/>
    </source>
</evidence>
<accession>A0AA35T5R1</accession>
<proteinExistence type="predicted"/>
<dbReference type="AlphaFoldDB" id="A0AA35T5R1"/>
<name>A0AA35T5R1_GEOBA</name>
<comment type="caution">
    <text evidence="1">The sequence shown here is derived from an EMBL/GenBank/DDBJ whole genome shotgun (WGS) entry which is preliminary data.</text>
</comment>
<reference evidence="1" key="1">
    <citation type="submission" date="2023-03" db="EMBL/GenBank/DDBJ databases">
        <authorList>
            <person name="Steffen K."/>
            <person name="Cardenas P."/>
        </authorList>
    </citation>
    <scope>NUCLEOTIDE SEQUENCE</scope>
</reference>
<sequence>MQHQNSVSRFILATLCSLQDRDGGLCVYATLYTHYDTVAKGETFVVSI</sequence>
<gene>
    <name evidence="1" type="ORF">GBAR_LOCUS23170</name>
</gene>
<organism evidence="1 2">
    <name type="scientific">Geodia barretti</name>
    <name type="common">Barrett's horny sponge</name>
    <dbReference type="NCBI Taxonomy" id="519541"/>
    <lineage>
        <taxon>Eukaryota</taxon>
        <taxon>Metazoa</taxon>
        <taxon>Porifera</taxon>
        <taxon>Demospongiae</taxon>
        <taxon>Heteroscleromorpha</taxon>
        <taxon>Tetractinellida</taxon>
        <taxon>Astrophorina</taxon>
        <taxon>Geodiidae</taxon>
        <taxon>Geodia</taxon>
    </lineage>
</organism>
<evidence type="ECO:0000313" key="1">
    <source>
        <dbReference type="EMBL" id="CAI8041759.1"/>
    </source>
</evidence>
<dbReference type="EMBL" id="CASHTH010003208">
    <property type="protein sequence ID" value="CAI8041759.1"/>
    <property type="molecule type" value="Genomic_DNA"/>
</dbReference>
<keyword evidence="2" id="KW-1185">Reference proteome</keyword>